<organism evidence="1 2">
    <name type="scientific">Sphenostylis stenocarpa</name>
    <dbReference type="NCBI Taxonomy" id="92480"/>
    <lineage>
        <taxon>Eukaryota</taxon>
        <taxon>Viridiplantae</taxon>
        <taxon>Streptophyta</taxon>
        <taxon>Embryophyta</taxon>
        <taxon>Tracheophyta</taxon>
        <taxon>Spermatophyta</taxon>
        <taxon>Magnoliopsida</taxon>
        <taxon>eudicotyledons</taxon>
        <taxon>Gunneridae</taxon>
        <taxon>Pentapetalae</taxon>
        <taxon>rosids</taxon>
        <taxon>fabids</taxon>
        <taxon>Fabales</taxon>
        <taxon>Fabaceae</taxon>
        <taxon>Papilionoideae</taxon>
        <taxon>50 kb inversion clade</taxon>
        <taxon>NPAAA clade</taxon>
        <taxon>indigoferoid/millettioid clade</taxon>
        <taxon>Phaseoleae</taxon>
        <taxon>Sphenostylis</taxon>
    </lineage>
</organism>
<dbReference type="EMBL" id="OY731398">
    <property type="protein sequence ID" value="CAJ1907560.1"/>
    <property type="molecule type" value="Genomic_DNA"/>
</dbReference>
<evidence type="ECO:0000313" key="2">
    <source>
        <dbReference type="Proteomes" id="UP001189624"/>
    </source>
</evidence>
<reference evidence="1" key="1">
    <citation type="submission" date="2023-10" db="EMBL/GenBank/DDBJ databases">
        <authorList>
            <person name="Domelevo Entfellner J.-B."/>
        </authorList>
    </citation>
    <scope>NUCLEOTIDE SEQUENCE</scope>
</reference>
<dbReference type="AlphaFoldDB" id="A0AA86RY32"/>
<evidence type="ECO:0000313" key="1">
    <source>
        <dbReference type="EMBL" id="CAJ1907560.1"/>
    </source>
</evidence>
<proteinExistence type="predicted"/>
<name>A0AA86RY32_9FABA</name>
<gene>
    <name evidence="1" type="ORF">AYBTSS11_LOCUS3345</name>
</gene>
<dbReference type="Proteomes" id="UP001189624">
    <property type="component" value="Chromosome 1"/>
</dbReference>
<dbReference type="Gramene" id="rna-AYBTSS11_LOCUS3345">
    <property type="protein sequence ID" value="CAJ1907560.1"/>
    <property type="gene ID" value="gene-AYBTSS11_LOCUS3345"/>
</dbReference>
<accession>A0AA86RY32</accession>
<sequence>MASASQSTGTTDLWDRTPTVTKLQKLNSPRVIDITHQACSSATILQSGPQLNV</sequence>
<protein>
    <submittedName>
        <fullName evidence="1">Uncharacterized protein</fullName>
    </submittedName>
</protein>
<keyword evidence="2" id="KW-1185">Reference proteome</keyword>
<feature type="non-terminal residue" evidence="1">
    <location>
        <position position="53"/>
    </location>
</feature>